<dbReference type="Proteomes" id="UP001054252">
    <property type="component" value="Unassembled WGS sequence"/>
</dbReference>
<sequence length="37" mass="4257">MSPEHWDQAFYSVLVSFPCPPFHEAKPRTGKPRGVTR</sequence>
<organism evidence="1 2">
    <name type="scientific">Rubroshorea leprosula</name>
    <dbReference type="NCBI Taxonomy" id="152421"/>
    <lineage>
        <taxon>Eukaryota</taxon>
        <taxon>Viridiplantae</taxon>
        <taxon>Streptophyta</taxon>
        <taxon>Embryophyta</taxon>
        <taxon>Tracheophyta</taxon>
        <taxon>Spermatophyta</taxon>
        <taxon>Magnoliopsida</taxon>
        <taxon>eudicotyledons</taxon>
        <taxon>Gunneridae</taxon>
        <taxon>Pentapetalae</taxon>
        <taxon>rosids</taxon>
        <taxon>malvids</taxon>
        <taxon>Malvales</taxon>
        <taxon>Dipterocarpaceae</taxon>
        <taxon>Rubroshorea</taxon>
    </lineage>
</organism>
<evidence type="ECO:0000313" key="2">
    <source>
        <dbReference type="Proteomes" id="UP001054252"/>
    </source>
</evidence>
<name>A0AAV5MCC2_9ROSI</name>
<dbReference type="EMBL" id="BPVZ01000222">
    <property type="protein sequence ID" value="GKV47143.1"/>
    <property type="molecule type" value="Genomic_DNA"/>
</dbReference>
<keyword evidence="2" id="KW-1185">Reference proteome</keyword>
<comment type="caution">
    <text evidence="1">The sequence shown here is derived from an EMBL/GenBank/DDBJ whole genome shotgun (WGS) entry which is preliminary data.</text>
</comment>
<proteinExistence type="predicted"/>
<reference evidence="1 2" key="1">
    <citation type="journal article" date="2021" name="Commun. Biol.">
        <title>The genome of Shorea leprosula (Dipterocarpaceae) highlights the ecological relevance of drought in aseasonal tropical rainforests.</title>
        <authorList>
            <person name="Ng K.K.S."/>
            <person name="Kobayashi M.J."/>
            <person name="Fawcett J.A."/>
            <person name="Hatakeyama M."/>
            <person name="Paape T."/>
            <person name="Ng C.H."/>
            <person name="Ang C.C."/>
            <person name="Tnah L.H."/>
            <person name="Lee C.T."/>
            <person name="Nishiyama T."/>
            <person name="Sese J."/>
            <person name="O'Brien M.J."/>
            <person name="Copetti D."/>
            <person name="Mohd Noor M.I."/>
            <person name="Ong R.C."/>
            <person name="Putra M."/>
            <person name="Sireger I.Z."/>
            <person name="Indrioko S."/>
            <person name="Kosugi Y."/>
            <person name="Izuno A."/>
            <person name="Isagi Y."/>
            <person name="Lee S.L."/>
            <person name="Shimizu K.K."/>
        </authorList>
    </citation>
    <scope>NUCLEOTIDE SEQUENCE [LARGE SCALE GENOMIC DNA]</scope>
    <source>
        <strain evidence="1">214</strain>
    </source>
</reference>
<accession>A0AAV5MCC2</accession>
<gene>
    <name evidence="1" type="ORF">SLEP1_g54063</name>
</gene>
<evidence type="ECO:0000313" key="1">
    <source>
        <dbReference type="EMBL" id="GKV47143.1"/>
    </source>
</evidence>
<dbReference type="AlphaFoldDB" id="A0AAV5MCC2"/>
<protein>
    <submittedName>
        <fullName evidence="1">Uncharacterized protein</fullName>
    </submittedName>
</protein>